<dbReference type="STRING" id="1117707.VQ7734_04877"/>
<organism evidence="3 4">
    <name type="scientific">Vibrio quintilis</name>
    <dbReference type="NCBI Taxonomy" id="1117707"/>
    <lineage>
        <taxon>Bacteria</taxon>
        <taxon>Pseudomonadati</taxon>
        <taxon>Pseudomonadota</taxon>
        <taxon>Gammaproteobacteria</taxon>
        <taxon>Vibrionales</taxon>
        <taxon>Vibrionaceae</taxon>
        <taxon>Vibrio</taxon>
    </lineage>
</organism>
<accession>A0A1M7Z2J2</accession>
<evidence type="ECO:0000313" key="4">
    <source>
        <dbReference type="Proteomes" id="UP000184600"/>
    </source>
</evidence>
<dbReference type="GO" id="GO:0016020">
    <property type="term" value="C:membrane"/>
    <property type="evidence" value="ECO:0007669"/>
    <property type="project" value="InterPro"/>
</dbReference>
<dbReference type="SUPFAM" id="SSF103481">
    <property type="entry name" value="Multidrug resistance efflux transporter EmrE"/>
    <property type="match status" value="1"/>
</dbReference>
<feature type="transmembrane region" description="Helical" evidence="1">
    <location>
        <begin position="21"/>
        <end position="43"/>
    </location>
</feature>
<evidence type="ECO:0000256" key="1">
    <source>
        <dbReference type="SAM" id="Phobius"/>
    </source>
</evidence>
<dbReference type="InterPro" id="IPR000620">
    <property type="entry name" value="EamA_dom"/>
</dbReference>
<evidence type="ECO:0000313" key="3">
    <source>
        <dbReference type="EMBL" id="SHO59101.1"/>
    </source>
</evidence>
<keyword evidence="1" id="KW-1133">Transmembrane helix</keyword>
<keyword evidence="4" id="KW-1185">Reference proteome</keyword>
<gene>
    <name evidence="3" type="ORF">VQ7734_04877</name>
</gene>
<name>A0A1M7Z2J2_9VIBR</name>
<dbReference type="InterPro" id="IPR037185">
    <property type="entry name" value="EmrE-like"/>
</dbReference>
<dbReference type="EMBL" id="FRFG01000095">
    <property type="protein sequence ID" value="SHO59101.1"/>
    <property type="molecule type" value="Genomic_DNA"/>
</dbReference>
<reference evidence="4" key="1">
    <citation type="submission" date="2016-12" db="EMBL/GenBank/DDBJ databases">
        <authorList>
            <person name="Rodrigo-Torres L."/>
            <person name="Arahal R.D."/>
            <person name="Lucena T."/>
        </authorList>
    </citation>
    <scope>NUCLEOTIDE SEQUENCE [LARGE SCALE GENOMIC DNA]</scope>
</reference>
<protein>
    <submittedName>
        <fullName evidence="3">EamA-like transporter family protein</fullName>
    </submittedName>
</protein>
<sequence>MTILAAIGARFSAFYTDQLKGIIWGISAASIGALYTVAGRLAFDSGMNVTDLMMLRYLGAMFILLPLHGRRFWQTKHLITSNLRSWLLASILAGPLFAITLFLGLQSSSPANSAMLPFIAMSTMGIVWSALLLKFKIGLLQWSGLMIIIAGLVLSNVTSLVT</sequence>
<feature type="transmembrane region" description="Helical" evidence="1">
    <location>
        <begin position="85"/>
        <end position="105"/>
    </location>
</feature>
<feature type="transmembrane region" description="Helical" evidence="1">
    <location>
        <begin position="111"/>
        <end position="133"/>
    </location>
</feature>
<keyword evidence="1" id="KW-0812">Transmembrane</keyword>
<evidence type="ECO:0000259" key="2">
    <source>
        <dbReference type="Pfam" id="PF00892"/>
    </source>
</evidence>
<dbReference type="AlphaFoldDB" id="A0A1M7Z2J2"/>
<feature type="transmembrane region" description="Helical" evidence="1">
    <location>
        <begin position="140"/>
        <end position="161"/>
    </location>
</feature>
<dbReference type="Proteomes" id="UP000184600">
    <property type="component" value="Unassembled WGS sequence"/>
</dbReference>
<feature type="transmembrane region" description="Helical" evidence="1">
    <location>
        <begin position="55"/>
        <end position="73"/>
    </location>
</feature>
<feature type="domain" description="EamA" evidence="2">
    <location>
        <begin position="20"/>
        <end position="156"/>
    </location>
</feature>
<dbReference type="RefSeq" id="WP_073586530.1">
    <property type="nucleotide sequence ID" value="NZ_AP024897.1"/>
</dbReference>
<dbReference type="Pfam" id="PF00892">
    <property type="entry name" value="EamA"/>
    <property type="match status" value="1"/>
</dbReference>
<proteinExistence type="predicted"/>
<keyword evidence="1" id="KW-0472">Membrane</keyword>